<gene>
    <name evidence="3" type="ORF">UBRO2_02986</name>
    <name evidence="2" type="ORF">UBRO_03565</name>
</gene>
<accession>A0A1K0G645</accession>
<evidence type="ECO:0000259" key="1">
    <source>
        <dbReference type="Pfam" id="PF13302"/>
    </source>
</evidence>
<keyword evidence="5" id="KW-1185">Reference proteome</keyword>
<name>A0A1K0G645_9BASI</name>
<dbReference type="Gene3D" id="3.40.630.30">
    <property type="match status" value="1"/>
</dbReference>
<dbReference type="Proteomes" id="UP000179920">
    <property type="component" value="Chromosome IX"/>
</dbReference>
<sequence>MSHPTFDPETFTITTSDGTLLLRPVRLSDAPNLRNRIANPHNVRYLPHLQGKESQTVAQVEDWIRTVQSAFNRDSLFLVIVDTITQKVIGEGPLGFINWTERWAESGVMLDYEECGKGVASKVLNTTMDFAFKDLELSEVKYGTLQDNVAMVKVLSEKLRVKGKGEEKVRKDGLVELNFVLKKDDWLKAMEQKSWAEK</sequence>
<reference evidence="2" key="2">
    <citation type="submission" date="2016-04" db="EMBL/GenBank/DDBJ databases">
        <authorList>
            <person name="Evans L.H."/>
            <person name="Alamgir A."/>
            <person name="Owens N."/>
            <person name="Weber N.D."/>
            <person name="Virtaneva K."/>
            <person name="Barbian K."/>
            <person name="Babar A."/>
            <person name="Rosenke K."/>
        </authorList>
    </citation>
    <scope>NUCLEOTIDE SEQUENCE</scope>
    <source>
        <strain evidence="2">UB2112</strain>
    </source>
</reference>
<dbReference type="InterPro" id="IPR051531">
    <property type="entry name" value="N-acetyltransferase"/>
</dbReference>
<feature type="domain" description="N-acetyltransferase" evidence="1">
    <location>
        <begin position="20"/>
        <end position="155"/>
    </location>
</feature>
<reference evidence="3" key="3">
    <citation type="submission" date="2018-08" db="EMBL/GenBank/DDBJ databases">
        <authorList>
            <person name="Guldener U."/>
        </authorList>
    </citation>
    <scope>NUCLEOTIDE SEQUENCE</scope>
    <source>
        <strain evidence="3">UB2</strain>
    </source>
</reference>
<dbReference type="OrthoDB" id="64477at2759"/>
<dbReference type="InterPro" id="IPR000182">
    <property type="entry name" value="GNAT_dom"/>
</dbReference>
<proteinExistence type="predicted"/>
<evidence type="ECO:0000313" key="2">
    <source>
        <dbReference type="EMBL" id="SAM83016.1"/>
    </source>
</evidence>
<dbReference type="EMBL" id="LT558125">
    <property type="protein sequence ID" value="SAM83016.1"/>
    <property type="molecule type" value="Genomic_DNA"/>
</dbReference>
<evidence type="ECO:0000313" key="4">
    <source>
        <dbReference type="Proteomes" id="UP000179920"/>
    </source>
</evidence>
<dbReference type="GO" id="GO:0016747">
    <property type="term" value="F:acyltransferase activity, transferring groups other than amino-acyl groups"/>
    <property type="evidence" value="ECO:0007669"/>
    <property type="project" value="InterPro"/>
</dbReference>
<protein>
    <recommendedName>
        <fullName evidence="1">N-acetyltransferase domain-containing protein</fullName>
    </recommendedName>
</protein>
<evidence type="ECO:0000313" key="5">
    <source>
        <dbReference type="Proteomes" id="UP000658997"/>
    </source>
</evidence>
<dbReference type="AlphaFoldDB" id="A0A1K0G645"/>
<dbReference type="EMBL" id="ULHB01000051">
    <property type="protein sequence ID" value="SYW79302.1"/>
    <property type="molecule type" value="Genomic_DNA"/>
</dbReference>
<dbReference type="SUPFAM" id="SSF55729">
    <property type="entry name" value="Acyl-CoA N-acyltransferases (Nat)"/>
    <property type="match status" value="1"/>
</dbReference>
<dbReference type="Pfam" id="PF13302">
    <property type="entry name" value="Acetyltransf_3"/>
    <property type="match status" value="1"/>
</dbReference>
<dbReference type="PANTHER" id="PTHR43792">
    <property type="entry name" value="GNAT FAMILY, PUTATIVE (AFU_ORTHOLOGUE AFUA_3G00765)-RELATED-RELATED"/>
    <property type="match status" value="1"/>
</dbReference>
<reference evidence="4" key="1">
    <citation type="submission" date="2016-04" db="EMBL/GenBank/DDBJ databases">
        <authorList>
            <person name="Guldener U."/>
            <person name="Guldener U."/>
        </authorList>
    </citation>
    <scope>NUCLEOTIDE SEQUENCE [LARGE SCALE GENOMIC DNA]</scope>
    <source>
        <strain evidence="4">UB2112</strain>
    </source>
</reference>
<organism evidence="2 4">
    <name type="scientific">Ustilago bromivora</name>
    <dbReference type="NCBI Taxonomy" id="307758"/>
    <lineage>
        <taxon>Eukaryota</taxon>
        <taxon>Fungi</taxon>
        <taxon>Dikarya</taxon>
        <taxon>Basidiomycota</taxon>
        <taxon>Ustilaginomycotina</taxon>
        <taxon>Ustilaginomycetes</taxon>
        <taxon>Ustilaginales</taxon>
        <taxon>Ustilaginaceae</taxon>
        <taxon>Ustilago</taxon>
    </lineage>
</organism>
<dbReference type="InterPro" id="IPR016181">
    <property type="entry name" value="Acyl_CoA_acyltransferase"/>
</dbReference>
<dbReference type="Proteomes" id="UP000658997">
    <property type="component" value="Unassembled WGS sequence"/>
</dbReference>
<evidence type="ECO:0000313" key="3">
    <source>
        <dbReference type="EMBL" id="SYW79302.1"/>
    </source>
</evidence>